<feature type="compositionally biased region" description="Polar residues" evidence="2">
    <location>
        <begin position="155"/>
        <end position="184"/>
    </location>
</feature>
<feature type="compositionally biased region" description="Polar residues" evidence="2">
    <location>
        <begin position="240"/>
        <end position="255"/>
    </location>
</feature>
<organism evidence="3 4">
    <name type="scientific">Agrocybe pediades</name>
    <dbReference type="NCBI Taxonomy" id="84607"/>
    <lineage>
        <taxon>Eukaryota</taxon>
        <taxon>Fungi</taxon>
        <taxon>Dikarya</taxon>
        <taxon>Basidiomycota</taxon>
        <taxon>Agaricomycotina</taxon>
        <taxon>Agaricomycetes</taxon>
        <taxon>Agaricomycetidae</taxon>
        <taxon>Agaricales</taxon>
        <taxon>Agaricineae</taxon>
        <taxon>Strophariaceae</taxon>
        <taxon>Agrocybe</taxon>
    </lineage>
</organism>
<accession>A0A8H4QX58</accession>
<dbReference type="EMBL" id="JAACJL010000016">
    <property type="protein sequence ID" value="KAF4619175.1"/>
    <property type="molecule type" value="Genomic_DNA"/>
</dbReference>
<dbReference type="Proteomes" id="UP000521872">
    <property type="component" value="Unassembled WGS sequence"/>
</dbReference>
<dbReference type="AlphaFoldDB" id="A0A8H4QX58"/>
<evidence type="ECO:0000313" key="4">
    <source>
        <dbReference type="Proteomes" id="UP000521872"/>
    </source>
</evidence>
<keyword evidence="4" id="KW-1185">Reference proteome</keyword>
<feature type="compositionally biased region" description="Pro residues" evidence="2">
    <location>
        <begin position="257"/>
        <end position="268"/>
    </location>
</feature>
<gene>
    <name evidence="3" type="ORF">D9613_004682</name>
</gene>
<feature type="region of interest" description="Disordered" evidence="2">
    <location>
        <begin position="231"/>
        <end position="274"/>
    </location>
</feature>
<protein>
    <submittedName>
        <fullName evidence="3">Uncharacterized protein</fullName>
    </submittedName>
</protein>
<comment type="caution">
    <text evidence="3">The sequence shown here is derived from an EMBL/GenBank/DDBJ whole genome shotgun (WGS) entry which is preliminary data.</text>
</comment>
<feature type="region of interest" description="Disordered" evidence="2">
    <location>
        <begin position="149"/>
        <end position="208"/>
    </location>
</feature>
<feature type="coiled-coil region" evidence="1">
    <location>
        <begin position="292"/>
        <end position="389"/>
    </location>
</feature>
<feature type="region of interest" description="Disordered" evidence="2">
    <location>
        <begin position="76"/>
        <end position="97"/>
    </location>
</feature>
<name>A0A8H4QX58_9AGAR</name>
<keyword evidence="1" id="KW-0175">Coiled coil</keyword>
<reference evidence="3 4" key="1">
    <citation type="submission" date="2019-12" db="EMBL/GenBank/DDBJ databases">
        <authorList>
            <person name="Floudas D."/>
            <person name="Bentzer J."/>
            <person name="Ahren D."/>
            <person name="Johansson T."/>
            <person name="Persson P."/>
            <person name="Tunlid A."/>
        </authorList>
    </citation>
    <scope>NUCLEOTIDE SEQUENCE [LARGE SCALE GENOMIC DNA]</scope>
    <source>
        <strain evidence="3 4">CBS 102.39</strain>
    </source>
</reference>
<sequence length="682" mass="76408">MFNLTKQQLASLYSAAFPGRGVHDKSASKANDQRTTQDYYSFRTIDNGVQCPGDPPSKNKGIPRRAIDKAIGSLQGSAGLRNSSTTVDSYGSSEHVPEHIPSKFQVTRYRRRTWYEQRQLQTPEDETDFSQPRVRRRHSAAFPSFLHRLADTKDPSTTAEHPSIDSSTSMFGASTEEALSSRTADNILPDEADSPWKESNRLQSIPEKETPAGSIIRFSLVLDDSSTAKKMSEAGRLRRTQSQDLNLVTNSQAQDPTPEPPEHPPGVPPTLSSSTDTHCYCRTCVRALRDLHDRQCVEIKESQETIKRLEAENLREKANLSKSVQDANILRQENTASGQRISALKEQLSMVTAELNNLKKEKQGWEGQLDAMQHRVQQAERQVRCLDNLTRLKLEAREDGAFGSVKRTTQLRASNQKPSADVIRLVVNLNKLTSEYAGFLTNKMRRKYTIPCKTIAQIKRSNDVLGSKVATRLRRHASLCDPFPPFLMRVILELFLVHWYTQVIEGWYPKQKCFADVLLEFSQTTNSSSAKVGRGKIKILQTDVTNSTNYSAWVSDILQDLSEIFSLGGVWMDWDPHKAKFITLVRLAYEVRTALAEKDLCGNLELFIVGSGMPFQRKWMSEEHPSDSDKSAIPSMKMDPVAGTCGIGLRRVGKTAADANQTADVVLKPKVVLEKVLDEGVP</sequence>
<evidence type="ECO:0000313" key="3">
    <source>
        <dbReference type="EMBL" id="KAF4619175.1"/>
    </source>
</evidence>
<feature type="compositionally biased region" description="Basic and acidic residues" evidence="2">
    <location>
        <begin position="194"/>
        <end position="208"/>
    </location>
</feature>
<evidence type="ECO:0000256" key="1">
    <source>
        <dbReference type="SAM" id="Coils"/>
    </source>
</evidence>
<evidence type="ECO:0000256" key="2">
    <source>
        <dbReference type="SAM" id="MobiDB-lite"/>
    </source>
</evidence>
<feature type="compositionally biased region" description="Polar residues" evidence="2">
    <location>
        <begin position="76"/>
        <end position="92"/>
    </location>
</feature>
<proteinExistence type="predicted"/>